<dbReference type="Proteomes" id="UP000663836">
    <property type="component" value="Unassembled WGS sequence"/>
</dbReference>
<dbReference type="EMBL" id="CAJOBD010049546">
    <property type="protein sequence ID" value="CAF4347134.1"/>
    <property type="molecule type" value="Genomic_DNA"/>
</dbReference>
<evidence type="ECO:0000313" key="1">
    <source>
        <dbReference type="EMBL" id="CAF4347134.1"/>
    </source>
</evidence>
<comment type="caution">
    <text evidence="1">The sequence shown here is derived from an EMBL/GenBank/DDBJ whole genome shotgun (WGS) entry which is preliminary data.</text>
</comment>
<reference evidence="1" key="1">
    <citation type="submission" date="2021-02" db="EMBL/GenBank/DDBJ databases">
        <authorList>
            <person name="Nowell W R."/>
        </authorList>
    </citation>
    <scope>NUCLEOTIDE SEQUENCE</scope>
</reference>
<gene>
    <name evidence="1" type="ORF">JBS370_LOCUS41808</name>
</gene>
<accession>A0A820KS29</accession>
<organism evidence="1 2">
    <name type="scientific">Rotaria sordida</name>
    <dbReference type="NCBI Taxonomy" id="392033"/>
    <lineage>
        <taxon>Eukaryota</taxon>
        <taxon>Metazoa</taxon>
        <taxon>Spiralia</taxon>
        <taxon>Gnathifera</taxon>
        <taxon>Rotifera</taxon>
        <taxon>Eurotatoria</taxon>
        <taxon>Bdelloidea</taxon>
        <taxon>Philodinida</taxon>
        <taxon>Philodinidae</taxon>
        <taxon>Rotaria</taxon>
    </lineage>
</organism>
<feature type="non-terminal residue" evidence="1">
    <location>
        <position position="1"/>
    </location>
</feature>
<proteinExistence type="predicted"/>
<name>A0A820KS29_9BILA</name>
<protein>
    <submittedName>
        <fullName evidence="1">Uncharacterized protein</fullName>
    </submittedName>
</protein>
<evidence type="ECO:0000313" key="2">
    <source>
        <dbReference type="Proteomes" id="UP000663836"/>
    </source>
</evidence>
<sequence length="13" mass="1344">STAAILSLQQQLA</sequence>